<dbReference type="RefSeq" id="XP_066670076.1">
    <property type="nucleotide sequence ID" value="XM_066811153.1"/>
</dbReference>
<evidence type="ECO:0000256" key="1">
    <source>
        <dbReference type="SAM" id="MobiDB-lite"/>
    </source>
</evidence>
<dbReference type="Proteomes" id="UP001433268">
    <property type="component" value="Unassembled WGS sequence"/>
</dbReference>
<sequence>MTTPNLTHGSPVNLPQNHAMGHHQQQQQQQRNPAAFTIPPLPPNHHPQGQRPLPQPTTVNDWFNPPPPFISPYTFGAIHNEYWAPSNNPNGLGVMGLGDTQMHGMPPERQGSLSHAQQVELMGVLENEGMTDIDTYLSLGGWATAPI</sequence>
<gene>
    <name evidence="2" type="ORF">PG997_006838</name>
</gene>
<organism evidence="2 3">
    <name type="scientific">Apiospora hydei</name>
    <dbReference type="NCBI Taxonomy" id="1337664"/>
    <lineage>
        <taxon>Eukaryota</taxon>
        <taxon>Fungi</taxon>
        <taxon>Dikarya</taxon>
        <taxon>Ascomycota</taxon>
        <taxon>Pezizomycotina</taxon>
        <taxon>Sordariomycetes</taxon>
        <taxon>Xylariomycetidae</taxon>
        <taxon>Amphisphaeriales</taxon>
        <taxon>Apiosporaceae</taxon>
        <taxon>Apiospora</taxon>
    </lineage>
</organism>
<feature type="region of interest" description="Disordered" evidence="1">
    <location>
        <begin position="1"/>
        <end position="64"/>
    </location>
</feature>
<evidence type="ECO:0000313" key="2">
    <source>
        <dbReference type="EMBL" id="KAK8085567.1"/>
    </source>
</evidence>
<reference evidence="2 3" key="1">
    <citation type="submission" date="2023-01" db="EMBL/GenBank/DDBJ databases">
        <title>Analysis of 21 Apiospora genomes using comparative genomics revels a genus with tremendous synthesis potential of carbohydrate active enzymes and secondary metabolites.</title>
        <authorList>
            <person name="Sorensen T."/>
        </authorList>
    </citation>
    <scope>NUCLEOTIDE SEQUENCE [LARGE SCALE GENOMIC DNA]</scope>
    <source>
        <strain evidence="2 3">CBS 114990</strain>
    </source>
</reference>
<proteinExistence type="predicted"/>
<dbReference type="EMBL" id="JAQQWN010000005">
    <property type="protein sequence ID" value="KAK8085567.1"/>
    <property type="molecule type" value="Genomic_DNA"/>
</dbReference>
<name>A0ABR1WR87_9PEZI</name>
<comment type="caution">
    <text evidence="2">The sequence shown here is derived from an EMBL/GenBank/DDBJ whole genome shotgun (WGS) entry which is preliminary data.</text>
</comment>
<accession>A0ABR1WR87</accession>
<keyword evidence="3" id="KW-1185">Reference proteome</keyword>
<evidence type="ECO:0000313" key="3">
    <source>
        <dbReference type="Proteomes" id="UP001433268"/>
    </source>
</evidence>
<dbReference type="GeneID" id="92044213"/>
<feature type="compositionally biased region" description="Polar residues" evidence="1">
    <location>
        <begin position="1"/>
        <end position="16"/>
    </location>
</feature>
<protein>
    <submittedName>
        <fullName evidence="2">Uncharacterized protein</fullName>
    </submittedName>
</protein>